<dbReference type="EMBL" id="WIOL01000001">
    <property type="protein sequence ID" value="MQT15873.1"/>
    <property type="molecule type" value="Genomic_DNA"/>
</dbReference>
<dbReference type="Gene3D" id="3.40.50.1390">
    <property type="entry name" value="Resolvase, N-terminal catalytic domain"/>
    <property type="match status" value="1"/>
</dbReference>
<dbReference type="InterPro" id="IPR036162">
    <property type="entry name" value="Resolvase-like_N_sf"/>
</dbReference>
<dbReference type="InterPro" id="IPR006119">
    <property type="entry name" value="Resolv_N"/>
</dbReference>
<organism evidence="2 3">
    <name type="scientific">Sandarakinorhabdus fusca</name>
    <dbReference type="NCBI Taxonomy" id="1439888"/>
    <lineage>
        <taxon>Bacteria</taxon>
        <taxon>Pseudomonadati</taxon>
        <taxon>Pseudomonadota</taxon>
        <taxon>Alphaproteobacteria</taxon>
        <taxon>Sphingomonadales</taxon>
        <taxon>Sphingosinicellaceae</taxon>
        <taxon>Sandarakinorhabdus</taxon>
    </lineage>
</organism>
<evidence type="ECO:0000259" key="1">
    <source>
        <dbReference type="PROSITE" id="PS51736"/>
    </source>
</evidence>
<dbReference type="OrthoDB" id="2290206at2"/>
<dbReference type="GO" id="GO:0000150">
    <property type="term" value="F:DNA strand exchange activity"/>
    <property type="evidence" value="ECO:0007669"/>
    <property type="project" value="InterPro"/>
</dbReference>
<name>A0A7C9GMW3_9SPHN</name>
<gene>
    <name evidence="2" type="ORF">F3168_01155</name>
</gene>
<dbReference type="PROSITE" id="PS51736">
    <property type="entry name" value="RECOMBINASES_3"/>
    <property type="match status" value="1"/>
</dbReference>
<keyword evidence="3" id="KW-1185">Reference proteome</keyword>
<feature type="domain" description="Resolvase/invertase-type recombinase catalytic" evidence="1">
    <location>
        <begin position="16"/>
        <end position="150"/>
    </location>
</feature>
<evidence type="ECO:0000313" key="3">
    <source>
        <dbReference type="Proteomes" id="UP000481327"/>
    </source>
</evidence>
<dbReference type="SMART" id="SM00857">
    <property type="entry name" value="Resolvase"/>
    <property type="match status" value="1"/>
</dbReference>
<reference evidence="2 3" key="1">
    <citation type="submission" date="2019-09" db="EMBL/GenBank/DDBJ databases">
        <title>Polymorphobacter sp. isolated from a lake in China.</title>
        <authorList>
            <person name="Liu Z."/>
        </authorList>
    </citation>
    <scope>NUCLEOTIDE SEQUENCE [LARGE SCALE GENOMIC DNA]</scope>
    <source>
        <strain evidence="2 3">D40P</strain>
    </source>
</reference>
<dbReference type="RefSeq" id="WP_152576337.1">
    <property type="nucleotide sequence ID" value="NZ_JAATJI010000001.1"/>
</dbReference>
<dbReference type="GO" id="GO:0003677">
    <property type="term" value="F:DNA binding"/>
    <property type="evidence" value="ECO:0007669"/>
    <property type="project" value="InterPro"/>
</dbReference>
<sequence length="222" mass="24503">MSGIDLLVTKSDAASRRIGYVRVTSLDCDEDVQIAAMKEMNCYCVFQDVSETARKKRPGLVSVLELALPNDTVVVWRLDHLDMTAQQLFLLLDRFKRQNIHLISIKDGIDTTALGGCNVLQIGAAIAEMERRVVAERDIERFVVSETRRGRPTILSEALLKDIECLAADPALSTADVARKVGVSRATVYRGLGVLRARSRLSEYADEGLPAVTRATQRSVTV</sequence>
<dbReference type="Proteomes" id="UP000481327">
    <property type="component" value="Unassembled WGS sequence"/>
</dbReference>
<dbReference type="Gene3D" id="1.10.357.10">
    <property type="entry name" value="Tetracycline Repressor, domain 2"/>
    <property type="match status" value="1"/>
</dbReference>
<protein>
    <recommendedName>
        <fullName evidence="1">Resolvase/invertase-type recombinase catalytic domain-containing protein</fullName>
    </recommendedName>
</protein>
<proteinExistence type="predicted"/>
<dbReference type="SUPFAM" id="SSF53041">
    <property type="entry name" value="Resolvase-like"/>
    <property type="match status" value="1"/>
</dbReference>
<comment type="caution">
    <text evidence="2">The sequence shown here is derived from an EMBL/GenBank/DDBJ whole genome shotgun (WGS) entry which is preliminary data.</text>
</comment>
<accession>A0A7C9GMW3</accession>
<dbReference type="CDD" id="cd03768">
    <property type="entry name" value="SR_ResInv"/>
    <property type="match status" value="1"/>
</dbReference>
<dbReference type="AlphaFoldDB" id="A0A7C9GMW3"/>
<evidence type="ECO:0000313" key="2">
    <source>
        <dbReference type="EMBL" id="MQT15873.1"/>
    </source>
</evidence>
<dbReference type="Pfam" id="PF00239">
    <property type="entry name" value="Resolvase"/>
    <property type="match status" value="1"/>
</dbReference>